<dbReference type="AlphaFoldDB" id="A0A2S3U5G9"/>
<name>A0A2S3U5G9_LACPN</name>
<accession>A0A2S3U5G9</accession>
<sequence>MAKKYYPTPQYDLKTQPLGHDSKGEISQPLGEIRDWKKGN</sequence>
<dbReference type="Proteomes" id="UP000236990">
    <property type="component" value="Unassembled WGS sequence"/>
</dbReference>
<gene>
    <name evidence="2" type="ORF">S101258_01813</name>
</gene>
<dbReference type="Gene3D" id="3.40.50.12770">
    <property type="entry name" value="Nitrate reductase alpha subunit"/>
    <property type="match status" value="1"/>
</dbReference>
<protein>
    <submittedName>
        <fullName evidence="2">Nitrate reductase</fullName>
        <ecNumber evidence="2">1.7.99.4</ecNumber>
    </submittedName>
</protein>
<evidence type="ECO:0000256" key="1">
    <source>
        <dbReference type="SAM" id="MobiDB-lite"/>
    </source>
</evidence>
<dbReference type="EC" id="1.7.99.4" evidence="2"/>
<keyword evidence="2" id="KW-0560">Oxidoreductase</keyword>
<comment type="caution">
    <text evidence="2">The sequence shown here is derived from an EMBL/GenBank/DDBJ whole genome shotgun (WGS) entry which is preliminary data.</text>
</comment>
<reference evidence="2 3" key="1">
    <citation type="submission" date="2017-06" db="EMBL/GenBank/DDBJ databases">
        <title>Genome sequence of Lactobacillus plantarum subsp. plantarum strain SRCM101258.</title>
        <authorList>
            <person name="Cho S.H."/>
        </authorList>
    </citation>
    <scope>NUCLEOTIDE SEQUENCE [LARGE SCALE GENOMIC DNA]</scope>
    <source>
        <strain evidence="2 3">SRCM101258</strain>
    </source>
</reference>
<proteinExistence type="predicted"/>
<dbReference type="EMBL" id="NKCZ01000105">
    <property type="protein sequence ID" value="POD84045.1"/>
    <property type="molecule type" value="Genomic_DNA"/>
</dbReference>
<feature type="region of interest" description="Disordered" evidence="1">
    <location>
        <begin position="1"/>
        <end position="40"/>
    </location>
</feature>
<organism evidence="2 3">
    <name type="scientific">Lactiplantibacillus plantarum subsp. plantarum</name>
    <dbReference type="NCBI Taxonomy" id="337330"/>
    <lineage>
        <taxon>Bacteria</taxon>
        <taxon>Bacillati</taxon>
        <taxon>Bacillota</taxon>
        <taxon>Bacilli</taxon>
        <taxon>Lactobacillales</taxon>
        <taxon>Lactobacillaceae</taxon>
        <taxon>Lactiplantibacillus</taxon>
    </lineage>
</organism>
<evidence type="ECO:0000313" key="3">
    <source>
        <dbReference type="Proteomes" id="UP000236990"/>
    </source>
</evidence>
<evidence type="ECO:0000313" key="2">
    <source>
        <dbReference type="EMBL" id="POD84045.1"/>
    </source>
</evidence>
<dbReference type="GO" id="GO:0016491">
    <property type="term" value="F:oxidoreductase activity"/>
    <property type="evidence" value="ECO:0007669"/>
    <property type="project" value="UniProtKB-KW"/>
</dbReference>